<gene>
    <name evidence="7" type="primary">hyfH</name>
    <name evidence="7" type="ORF">CIG1485E_0140</name>
</gene>
<evidence type="ECO:0000313" key="8">
    <source>
        <dbReference type="Proteomes" id="UP000028486"/>
    </source>
</evidence>
<dbReference type="Gene3D" id="3.30.70.3270">
    <property type="match status" value="1"/>
</dbReference>
<evidence type="ECO:0000256" key="5">
    <source>
        <dbReference type="ARBA" id="ARBA00023014"/>
    </source>
</evidence>
<dbReference type="NCBIfam" id="NF009053">
    <property type="entry name" value="PRK12387.1"/>
    <property type="match status" value="1"/>
</dbReference>
<dbReference type="EMBL" id="CP009043">
    <property type="protein sequence ID" value="AII14018.1"/>
    <property type="molecule type" value="Genomic_DNA"/>
</dbReference>
<proteinExistence type="predicted"/>
<dbReference type="PROSITE" id="PS51379">
    <property type="entry name" value="4FE4S_FER_2"/>
    <property type="match status" value="2"/>
</dbReference>
<keyword evidence="1" id="KW-0004">4Fe-4S</keyword>
<organism evidence="7 8">
    <name type="scientific">Campylobacter iguaniorum</name>
    <dbReference type="NCBI Taxonomy" id="1244531"/>
    <lineage>
        <taxon>Bacteria</taxon>
        <taxon>Pseudomonadati</taxon>
        <taxon>Campylobacterota</taxon>
        <taxon>Epsilonproteobacteria</taxon>
        <taxon>Campylobacterales</taxon>
        <taxon>Campylobacteraceae</taxon>
        <taxon>Campylobacter</taxon>
    </lineage>
</organism>
<dbReference type="InterPro" id="IPR017896">
    <property type="entry name" value="4Fe4S_Fe-S-bd"/>
</dbReference>
<dbReference type="GO" id="GO:0009060">
    <property type="term" value="P:aerobic respiration"/>
    <property type="evidence" value="ECO:0007669"/>
    <property type="project" value="TreeGrafter"/>
</dbReference>
<evidence type="ECO:0000256" key="4">
    <source>
        <dbReference type="ARBA" id="ARBA00023004"/>
    </source>
</evidence>
<dbReference type="GO" id="GO:0051539">
    <property type="term" value="F:4 iron, 4 sulfur cluster binding"/>
    <property type="evidence" value="ECO:0007669"/>
    <property type="project" value="UniProtKB-KW"/>
</dbReference>
<keyword evidence="3" id="KW-0677">Repeat</keyword>
<dbReference type="SUPFAM" id="SSF54862">
    <property type="entry name" value="4Fe-4S ferredoxins"/>
    <property type="match status" value="1"/>
</dbReference>
<dbReference type="GO" id="GO:0046872">
    <property type="term" value="F:metal ion binding"/>
    <property type="evidence" value="ECO:0007669"/>
    <property type="project" value="UniProtKB-KW"/>
</dbReference>
<keyword evidence="8" id="KW-1185">Reference proteome</keyword>
<dbReference type="PATRIC" id="fig|1244531.5.peg.150"/>
<feature type="domain" description="4Fe-4S ferredoxin-type" evidence="6">
    <location>
        <begin position="65"/>
        <end position="94"/>
    </location>
</feature>
<protein>
    <submittedName>
        <fullName evidence="7">Hydrogenase-4, component H</fullName>
    </submittedName>
</protein>
<dbReference type="KEGG" id="caj:CIG1485E_0140"/>
<dbReference type="Proteomes" id="UP000028486">
    <property type="component" value="Chromosome"/>
</dbReference>
<evidence type="ECO:0000256" key="2">
    <source>
        <dbReference type="ARBA" id="ARBA00022723"/>
    </source>
</evidence>
<sequence>MKIYDIVKKHGIVTKKYPLEPYVVEEFFRGKPKYNYDLCIGCAACGVACPSNAITVKWQDAKNSMKWQHDSGRCIFCGRCDEVCPTGAVVLSNDYELAVKFDKSALLQIGELEAMHCKECGEGFLSKKFVEYSEQKIDNSNLSQERKNEAKIYLHICPKCKQNKTLAMMTNKEYGAVK</sequence>
<keyword evidence="4" id="KW-0408">Iron</keyword>
<dbReference type="HOGENOM" id="CLU_067218_3_1_7"/>
<evidence type="ECO:0000256" key="3">
    <source>
        <dbReference type="ARBA" id="ARBA00022737"/>
    </source>
</evidence>
<dbReference type="InterPro" id="IPR010226">
    <property type="entry name" value="NADH_quinone_OxRdtase_chainI"/>
</dbReference>
<dbReference type="Pfam" id="PF12838">
    <property type="entry name" value="Fer4_7"/>
    <property type="match status" value="1"/>
</dbReference>
<dbReference type="eggNOG" id="COG1143">
    <property type="taxonomic scope" value="Bacteria"/>
</dbReference>
<accession>A0A076F8J9</accession>
<dbReference type="OrthoDB" id="9803192at2"/>
<reference evidence="8" key="1">
    <citation type="journal article" date="2014" name="Genome Announc.">
        <title>Complete Genome Sequence of Campylobacter iguaniorum Strain 1485ET, Isolated from a Bearded Dragon (Pogona vitticeps).</title>
        <authorList>
            <person name="Gilbert M.J."/>
            <person name="Miller W.G."/>
            <person name="Yee E."/>
            <person name="Kik M."/>
            <person name="Wagenaar J.A."/>
            <person name="Duim B."/>
        </authorList>
    </citation>
    <scope>NUCLEOTIDE SEQUENCE [LARGE SCALE GENOMIC DNA]</scope>
    <source>
        <strain evidence="8">1485E</strain>
    </source>
</reference>
<dbReference type="PROSITE" id="PS00198">
    <property type="entry name" value="4FE4S_FER_1"/>
    <property type="match status" value="2"/>
</dbReference>
<keyword evidence="5" id="KW-0411">Iron-sulfur</keyword>
<keyword evidence="2" id="KW-0479">Metal-binding</keyword>
<dbReference type="GO" id="GO:0003954">
    <property type="term" value="F:NADH dehydrogenase activity"/>
    <property type="evidence" value="ECO:0007669"/>
    <property type="project" value="TreeGrafter"/>
</dbReference>
<name>A0A076F8J9_9BACT</name>
<dbReference type="GO" id="GO:0016020">
    <property type="term" value="C:membrane"/>
    <property type="evidence" value="ECO:0007669"/>
    <property type="project" value="InterPro"/>
</dbReference>
<dbReference type="InterPro" id="IPR017900">
    <property type="entry name" value="4Fe4S_Fe_S_CS"/>
</dbReference>
<evidence type="ECO:0000256" key="1">
    <source>
        <dbReference type="ARBA" id="ARBA00022485"/>
    </source>
</evidence>
<dbReference type="PANTHER" id="PTHR10849">
    <property type="entry name" value="NADH DEHYDROGENASE UBIQUINONE IRON-SULFUR PROTEIN 8, MITOCHONDRIAL"/>
    <property type="match status" value="1"/>
</dbReference>
<dbReference type="RefSeq" id="WP_038452620.1">
    <property type="nucleotide sequence ID" value="NZ_CP009043.1"/>
</dbReference>
<evidence type="ECO:0000313" key="7">
    <source>
        <dbReference type="EMBL" id="AII14018.1"/>
    </source>
</evidence>
<dbReference type="AlphaFoldDB" id="A0A076F8J9"/>
<dbReference type="PANTHER" id="PTHR10849:SF35">
    <property type="entry name" value="FORMATE HYDROGENLYASE SUBUNIT 6-RELATED"/>
    <property type="match status" value="1"/>
</dbReference>
<evidence type="ECO:0000259" key="6">
    <source>
        <dbReference type="PROSITE" id="PS51379"/>
    </source>
</evidence>
<dbReference type="STRING" id="1244531.CIG2463D_0143"/>
<feature type="domain" description="4Fe-4S ferredoxin-type" evidence="6">
    <location>
        <begin position="30"/>
        <end position="59"/>
    </location>
</feature>